<sequence length="96" mass="10919">MKDPQLDVLLMQECLEVPCRYDLPEGFLDHHAAVLVDDKFLRPSLDVDEEEEERPACFHCIEPMVLGPNEQEPAVTHPDAEEVHMLPPVDFLDAVV</sequence>
<reference evidence="1" key="1">
    <citation type="submission" date="2019-08" db="EMBL/GenBank/DDBJ databases">
        <authorList>
            <person name="Kucharzyk K."/>
            <person name="Murdoch R.W."/>
            <person name="Higgins S."/>
            <person name="Loffler F."/>
        </authorList>
    </citation>
    <scope>NUCLEOTIDE SEQUENCE</scope>
</reference>
<accession>A0A645EPU2</accession>
<organism evidence="1">
    <name type="scientific">bioreactor metagenome</name>
    <dbReference type="NCBI Taxonomy" id="1076179"/>
    <lineage>
        <taxon>unclassified sequences</taxon>
        <taxon>metagenomes</taxon>
        <taxon>ecological metagenomes</taxon>
    </lineage>
</organism>
<dbReference type="EMBL" id="VSSQ01048507">
    <property type="protein sequence ID" value="MPN02553.1"/>
    <property type="molecule type" value="Genomic_DNA"/>
</dbReference>
<evidence type="ECO:0000313" key="1">
    <source>
        <dbReference type="EMBL" id="MPN02553.1"/>
    </source>
</evidence>
<name>A0A645EPU2_9ZZZZ</name>
<protein>
    <submittedName>
        <fullName evidence="1">Uncharacterized protein</fullName>
    </submittedName>
</protein>
<proteinExistence type="predicted"/>
<comment type="caution">
    <text evidence="1">The sequence shown here is derived from an EMBL/GenBank/DDBJ whole genome shotgun (WGS) entry which is preliminary data.</text>
</comment>
<gene>
    <name evidence="1" type="ORF">SDC9_149769</name>
</gene>
<dbReference type="AlphaFoldDB" id="A0A645EPU2"/>